<comment type="cofactor">
    <cofactor evidence="10">
        <name>Zn(2+)</name>
        <dbReference type="ChEBI" id="CHEBI:29105"/>
    </cofactor>
    <text evidence="10">Binds 1 zinc ion per subunit.</text>
</comment>
<dbReference type="InterPro" id="IPR001915">
    <property type="entry name" value="Peptidase_M48"/>
</dbReference>
<evidence type="ECO:0000256" key="10">
    <source>
        <dbReference type="RuleBase" id="RU003983"/>
    </source>
</evidence>
<dbReference type="PANTHER" id="PTHR43221">
    <property type="entry name" value="PROTEASE HTPX"/>
    <property type="match status" value="1"/>
</dbReference>
<evidence type="ECO:0000313" key="14">
    <source>
        <dbReference type="EMBL" id="SEP03952.1"/>
    </source>
</evidence>
<sequence length="375" mass="40058">MSSNGFFNFAEAQASARRRTMVLVALFLLLTLLIAVAVGALGGLLLGGAEEEWAQQQQAAGPEAGDRSLLERFDPAAAMAVGLGVMGIILITAAVRGALLGGDGARVAQSMGGTEVTRDTTNPAKRQLYNVVEEMAIAANLPMPRVFVIKHEQGINAFAAGNSPETAAIGMTHGALATLNRQELKGVVAHEFAHIANGDMRLNLRVMAMIFGLVALSVAGRMAMRSVFIGGGRRDQRVVMAAMAIGAALLVLGALGVLAGRMLQAAISRRREYLADATAVEFTREPEGLANALKKIGALQEAEHLNNAHGEEVRHMLFAEAVSRRSPGLMATHPPLVERIRALDPAFNPDDDPVWRKPQKEMMRERRRELHGDAA</sequence>
<evidence type="ECO:0000259" key="13">
    <source>
        <dbReference type="Pfam" id="PF01435"/>
    </source>
</evidence>
<dbReference type="Proteomes" id="UP000199657">
    <property type="component" value="Unassembled WGS sequence"/>
</dbReference>
<keyword evidence="3 12" id="KW-0812">Transmembrane</keyword>
<feature type="transmembrane region" description="Helical" evidence="12">
    <location>
        <begin position="239"/>
        <end position="260"/>
    </location>
</feature>
<dbReference type="CDD" id="cd07340">
    <property type="entry name" value="M48B_Htpx_like"/>
    <property type="match status" value="1"/>
</dbReference>
<keyword evidence="5 10" id="KW-0378">Hydrolase</keyword>
<organism evidence="14 15">
    <name type="scientific">Aquisalimonas asiatica</name>
    <dbReference type="NCBI Taxonomy" id="406100"/>
    <lineage>
        <taxon>Bacteria</taxon>
        <taxon>Pseudomonadati</taxon>
        <taxon>Pseudomonadota</taxon>
        <taxon>Gammaproteobacteria</taxon>
        <taxon>Chromatiales</taxon>
        <taxon>Ectothiorhodospiraceae</taxon>
        <taxon>Aquisalimonas</taxon>
    </lineage>
</organism>
<dbReference type="EMBL" id="FOEG01000007">
    <property type="protein sequence ID" value="SEP03952.1"/>
    <property type="molecule type" value="Genomic_DNA"/>
</dbReference>
<evidence type="ECO:0000256" key="1">
    <source>
        <dbReference type="ARBA" id="ARBA00022475"/>
    </source>
</evidence>
<keyword evidence="1" id="KW-1003">Cell membrane</keyword>
<dbReference type="GO" id="GO:0046872">
    <property type="term" value="F:metal ion binding"/>
    <property type="evidence" value="ECO:0007669"/>
    <property type="project" value="UniProtKB-KW"/>
</dbReference>
<dbReference type="OrthoDB" id="15218at2"/>
<dbReference type="Gene3D" id="3.30.2010.10">
    <property type="entry name" value="Metalloproteases ('zincins'), catalytic domain"/>
    <property type="match status" value="1"/>
</dbReference>
<evidence type="ECO:0000256" key="2">
    <source>
        <dbReference type="ARBA" id="ARBA00022670"/>
    </source>
</evidence>
<dbReference type="InterPro" id="IPR050083">
    <property type="entry name" value="HtpX_protease"/>
</dbReference>
<dbReference type="AlphaFoldDB" id="A0A1H8UL54"/>
<evidence type="ECO:0000256" key="3">
    <source>
        <dbReference type="ARBA" id="ARBA00022692"/>
    </source>
</evidence>
<evidence type="ECO:0000256" key="4">
    <source>
        <dbReference type="ARBA" id="ARBA00022723"/>
    </source>
</evidence>
<gene>
    <name evidence="14" type="ORF">SAMN04488052_10766</name>
</gene>
<feature type="transmembrane region" description="Helical" evidence="12">
    <location>
        <begin position="21"/>
        <end position="46"/>
    </location>
</feature>
<evidence type="ECO:0000256" key="8">
    <source>
        <dbReference type="ARBA" id="ARBA00023049"/>
    </source>
</evidence>
<evidence type="ECO:0000313" key="15">
    <source>
        <dbReference type="Proteomes" id="UP000199657"/>
    </source>
</evidence>
<evidence type="ECO:0000256" key="12">
    <source>
        <dbReference type="SAM" id="Phobius"/>
    </source>
</evidence>
<evidence type="ECO:0000256" key="11">
    <source>
        <dbReference type="SAM" id="MobiDB-lite"/>
    </source>
</evidence>
<keyword evidence="15" id="KW-1185">Reference proteome</keyword>
<feature type="region of interest" description="Disordered" evidence="11">
    <location>
        <begin position="348"/>
        <end position="375"/>
    </location>
</feature>
<feature type="domain" description="Peptidase M48" evidence="13">
    <location>
        <begin position="126"/>
        <end position="344"/>
    </location>
</feature>
<keyword evidence="7 12" id="KW-1133">Transmembrane helix</keyword>
<dbReference type="GO" id="GO:0006508">
    <property type="term" value="P:proteolysis"/>
    <property type="evidence" value="ECO:0007669"/>
    <property type="project" value="UniProtKB-KW"/>
</dbReference>
<dbReference type="STRING" id="406100.SAMN04488052_10766"/>
<keyword evidence="6 10" id="KW-0862">Zinc</keyword>
<keyword evidence="9 12" id="KW-0472">Membrane</keyword>
<evidence type="ECO:0000256" key="9">
    <source>
        <dbReference type="ARBA" id="ARBA00023136"/>
    </source>
</evidence>
<comment type="similarity">
    <text evidence="10">Belongs to the peptidase M48 family.</text>
</comment>
<keyword evidence="8 10" id="KW-0482">Metalloprotease</keyword>
<dbReference type="GO" id="GO:0004222">
    <property type="term" value="F:metalloendopeptidase activity"/>
    <property type="evidence" value="ECO:0007669"/>
    <property type="project" value="InterPro"/>
</dbReference>
<keyword evidence="4" id="KW-0479">Metal-binding</keyword>
<dbReference type="PANTHER" id="PTHR43221:SF2">
    <property type="entry name" value="PROTEASE HTPX HOMOLOG"/>
    <property type="match status" value="1"/>
</dbReference>
<feature type="transmembrane region" description="Helical" evidence="12">
    <location>
        <begin position="76"/>
        <end position="99"/>
    </location>
</feature>
<evidence type="ECO:0000256" key="5">
    <source>
        <dbReference type="ARBA" id="ARBA00022801"/>
    </source>
</evidence>
<proteinExistence type="inferred from homology"/>
<protein>
    <submittedName>
        <fullName evidence="14">Peptidase family M48</fullName>
    </submittedName>
</protein>
<accession>A0A1H8UL54</accession>
<evidence type="ECO:0000256" key="6">
    <source>
        <dbReference type="ARBA" id="ARBA00022833"/>
    </source>
</evidence>
<dbReference type="Pfam" id="PF01435">
    <property type="entry name" value="Peptidase_M48"/>
    <property type="match status" value="1"/>
</dbReference>
<reference evidence="14 15" key="1">
    <citation type="submission" date="2016-10" db="EMBL/GenBank/DDBJ databases">
        <authorList>
            <person name="de Groot N.N."/>
        </authorList>
    </citation>
    <scope>NUCLEOTIDE SEQUENCE [LARGE SCALE GENOMIC DNA]</scope>
    <source>
        <strain evidence="14 15">CGMCC 1.6291</strain>
    </source>
</reference>
<name>A0A1H8UL54_9GAMM</name>
<feature type="transmembrane region" description="Helical" evidence="12">
    <location>
        <begin position="202"/>
        <end position="219"/>
    </location>
</feature>
<keyword evidence="2 10" id="KW-0645">Protease</keyword>
<evidence type="ECO:0000256" key="7">
    <source>
        <dbReference type="ARBA" id="ARBA00022989"/>
    </source>
</evidence>
<dbReference type="RefSeq" id="WP_091645082.1">
    <property type="nucleotide sequence ID" value="NZ_FOEG01000007.1"/>
</dbReference>
<feature type="compositionally biased region" description="Basic and acidic residues" evidence="11">
    <location>
        <begin position="353"/>
        <end position="375"/>
    </location>
</feature>